<name>A0A8C0B420_9AVES</name>
<protein>
    <recommendedName>
        <fullName evidence="5">Mitochondrial dynamics protein MID49</fullName>
    </recommendedName>
</protein>
<evidence type="ECO:0008006" key="5">
    <source>
        <dbReference type="Google" id="ProtNLM"/>
    </source>
</evidence>
<dbReference type="Ensembl" id="ENSBJAT00000011638.1">
    <property type="protein sequence ID" value="ENSBJAP00000011318.1"/>
    <property type="gene ID" value="ENSBJAG00000007668.1"/>
</dbReference>
<organism evidence="3 4">
    <name type="scientific">Buteo japonicus</name>
    <dbReference type="NCBI Taxonomy" id="224669"/>
    <lineage>
        <taxon>Eukaryota</taxon>
        <taxon>Metazoa</taxon>
        <taxon>Chordata</taxon>
        <taxon>Craniata</taxon>
        <taxon>Vertebrata</taxon>
        <taxon>Euteleostomi</taxon>
        <taxon>Archelosauria</taxon>
        <taxon>Archosauria</taxon>
        <taxon>Dinosauria</taxon>
        <taxon>Saurischia</taxon>
        <taxon>Theropoda</taxon>
        <taxon>Coelurosauria</taxon>
        <taxon>Aves</taxon>
        <taxon>Neognathae</taxon>
        <taxon>Neoaves</taxon>
        <taxon>Telluraves</taxon>
        <taxon>Accipitrimorphae</taxon>
        <taxon>Accipitriformes</taxon>
        <taxon>Accipitridae</taxon>
        <taxon>Accipitrinae</taxon>
        <taxon>Buteo</taxon>
    </lineage>
</organism>
<dbReference type="GO" id="GO:0090141">
    <property type="term" value="P:positive regulation of mitochondrial fission"/>
    <property type="evidence" value="ECO:0007669"/>
    <property type="project" value="TreeGrafter"/>
</dbReference>
<evidence type="ECO:0000313" key="3">
    <source>
        <dbReference type="Ensembl" id="ENSBJAP00000011318.1"/>
    </source>
</evidence>
<dbReference type="GO" id="GO:0007005">
    <property type="term" value="P:mitochondrion organization"/>
    <property type="evidence" value="ECO:0007669"/>
    <property type="project" value="InterPro"/>
</dbReference>
<keyword evidence="2" id="KW-0812">Transmembrane</keyword>
<proteinExistence type="predicted"/>
<dbReference type="PANTHER" id="PTHR16451">
    <property type="entry name" value="MITOCHONDRIAL DYNAMICS PROTEINS 49/51 FAMILY MEMBER"/>
    <property type="match status" value="1"/>
</dbReference>
<reference evidence="3" key="1">
    <citation type="submission" date="2025-08" db="UniProtKB">
        <authorList>
            <consortium name="Ensembl"/>
        </authorList>
    </citation>
    <scope>IDENTIFICATION</scope>
</reference>
<feature type="region of interest" description="Disordered" evidence="1">
    <location>
        <begin position="81"/>
        <end position="112"/>
    </location>
</feature>
<keyword evidence="2" id="KW-1133">Transmembrane helix</keyword>
<feature type="compositionally biased region" description="Pro residues" evidence="1">
    <location>
        <begin position="99"/>
        <end position="108"/>
    </location>
</feature>
<reference evidence="3" key="2">
    <citation type="submission" date="2025-09" db="UniProtKB">
        <authorList>
            <consortium name="Ensembl"/>
        </authorList>
    </citation>
    <scope>IDENTIFICATION</scope>
</reference>
<keyword evidence="4" id="KW-1185">Reference proteome</keyword>
<evidence type="ECO:0000256" key="2">
    <source>
        <dbReference type="SAM" id="Phobius"/>
    </source>
</evidence>
<accession>A0A8C0B420</accession>
<sequence>MAEFTSQRGKRQEDSGLGSVLDLLLANARLVLGVSGAAVLAIATLAVKRLIDRATSPRDEGDPKAEQKTLEESWQDLALIKATPKLPKKQRREDLSEPPLSPARPPAPGEARGCMPAPAAVGKFTLMCSRAICAAAPHSLEALRYF</sequence>
<evidence type="ECO:0000313" key="4">
    <source>
        <dbReference type="Proteomes" id="UP000694555"/>
    </source>
</evidence>
<dbReference type="GO" id="GO:0005741">
    <property type="term" value="C:mitochondrial outer membrane"/>
    <property type="evidence" value="ECO:0007669"/>
    <property type="project" value="InterPro"/>
</dbReference>
<dbReference type="InterPro" id="IPR045909">
    <property type="entry name" value="MID49/MID51"/>
</dbReference>
<dbReference type="PANTHER" id="PTHR16451:SF11">
    <property type="entry name" value="MITOCHONDRIAL DYNAMICS PROTEIN MID49"/>
    <property type="match status" value="1"/>
</dbReference>
<evidence type="ECO:0000256" key="1">
    <source>
        <dbReference type="SAM" id="MobiDB-lite"/>
    </source>
</evidence>
<feature type="transmembrane region" description="Helical" evidence="2">
    <location>
        <begin position="28"/>
        <end position="47"/>
    </location>
</feature>
<dbReference type="Proteomes" id="UP000694555">
    <property type="component" value="Unplaced"/>
</dbReference>
<dbReference type="AlphaFoldDB" id="A0A8C0B420"/>
<keyword evidence="2" id="KW-0472">Membrane</keyword>